<evidence type="ECO:0000259" key="3">
    <source>
        <dbReference type="PROSITE" id="PS50157"/>
    </source>
</evidence>
<feature type="domain" description="C2H2-type" evidence="3">
    <location>
        <begin position="591"/>
        <end position="627"/>
    </location>
</feature>
<feature type="region of interest" description="Disordered" evidence="2">
    <location>
        <begin position="529"/>
        <end position="548"/>
    </location>
</feature>
<feature type="region of interest" description="Disordered" evidence="2">
    <location>
        <begin position="408"/>
        <end position="501"/>
    </location>
</feature>
<dbReference type="Gene3D" id="3.30.160.60">
    <property type="entry name" value="Classic Zinc Finger"/>
    <property type="match status" value="1"/>
</dbReference>
<protein>
    <recommendedName>
        <fullName evidence="3">C2H2-type domain-containing protein</fullName>
    </recommendedName>
</protein>
<proteinExistence type="predicted"/>
<accession>A0A9W4TUC5</accession>
<dbReference type="GO" id="GO:0008270">
    <property type="term" value="F:zinc ion binding"/>
    <property type="evidence" value="ECO:0007669"/>
    <property type="project" value="UniProtKB-KW"/>
</dbReference>
<feature type="region of interest" description="Disordered" evidence="2">
    <location>
        <begin position="290"/>
        <end position="365"/>
    </location>
</feature>
<keyword evidence="1" id="KW-0862">Zinc</keyword>
<comment type="caution">
    <text evidence="4">The sequence shown here is derived from an EMBL/GenBank/DDBJ whole genome shotgun (WGS) entry which is preliminary data.</text>
</comment>
<feature type="compositionally biased region" description="Pro residues" evidence="2">
    <location>
        <begin position="456"/>
        <end position="471"/>
    </location>
</feature>
<dbReference type="SMART" id="SM00355">
    <property type="entry name" value="ZnF_C2H2"/>
    <property type="match status" value="2"/>
</dbReference>
<feature type="compositionally biased region" description="Basic and acidic residues" evidence="2">
    <location>
        <begin position="743"/>
        <end position="753"/>
    </location>
</feature>
<feature type="compositionally biased region" description="Polar residues" evidence="2">
    <location>
        <begin position="766"/>
        <end position="775"/>
    </location>
</feature>
<feature type="compositionally biased region" description="Low complexity" evidence="2">
    <location>
        <begin position="434"/>
        <end position="448"/>
    </location>
</feature>
<evidence type="ECO:0000256" key="1">
    <source>
        <dbReference type="PROSITE-ProRule" id="PRU00042"/>
    </source>
</evidence>
<evidence type="ECO:0000313" key="5">
    <source>
        <dbReference type="Proteomes" id="UP001152885"/>
    </source>
</evidence>
<sequence length="781" mass="90051">MSSSKEGSATSTGLLKINFDFHPTALKKKIMQKIPRSLPYYDNLHVSSENQDSIIEELMKLHPHNSSIIIANFTNNKINSYSQQLNNILRPLLFEIIDDESRIHLENILNELIQNIPKPQEHNFDEPQALDETNLKFDNLPKTKPDETSKFPDNYLIKILIDNFDLLKHFSLTYFNLTLTSNVTKFIVELIYQLNYWEVVHLVYVNSKIVSFLELIGFDIIPTPCGPIVKQPENYLNDNMQQGLLYPYPYPFYNYSYHSFDSKVEARKFGKVKIQPYLDITLKTEEPIKKKRRRNVKKQESVEVEEASPAFEPDLVPQPEPEPEPKLEPIIVDERERSGTVSDLDITSEEEDQEEEDDDKDGKPIDILTLQLQAENLGRRGRGEGPQNNITRMQETQRQIELLKLHKASQPPPPHMPQQYPIPPAGYIYPPPQFVSSSSSPPQLPSQQLHQGIPPNYYPPYFRPYPGPPGPAEQFHQGPSPPTELNSQLSPPHHQQQLQQSDRMPNITPIQNFQSQQNVLPSFNALTECKTSTQSPQENQLPNETPMRPQSQPYINAPPPYIDPITQTITYPVPPMDENSIKVANKQAATHRCNLKDSSTNQPCNKVFYGKNELLRHQEFVHASKKKIYKCIYCQREGSKVQSYPRHDSLARHIRRKHNITGKENKEAVNYAKDNVEVIEDIELSIQQINTKDHQQKKRLKSMQDQFKIDEKQEGQEGQEGQDVQTSMFEMGSENGENTDNEDNSKDKKDDRPVYPVLGSFDHRNSYSFDNYDSVNENDEQ</sequence>
<dbReference type="EMBL" id="CANTUO010000001">
    <property type="protein sequence ID" value="CAI5756775.1"/>
    <property type="molecule type" value="Genomic_DNA"/>
</dbReference>
<evidence type="ECO:0000256" key="2">
    <source>
        <dbReference type="SAM" id="MobiDB-lite"/>
    </source>
</evidence>
<dbReference type="Proteomes" id="UP001152885">
    <property type="component" value="Unassembled WGS sequence"/>
</dbReference>
<dbReference type="OrthoDB" id="4016549at2759"/>
<dbReference type="InterPro" id="IPR013087">
    <property type="entry name" value="Znf_C2H2_type"/>
</dbReference>
<gene>
    <name evidence="4" type="ORF">CANVERA_P1294</name>
</gene>
<keyword evidence="1" id="KW-0863">Zinc-finger</keyword>
<feature type="compositionally biased region" description="Pro residues" evidence="2">
    <location>
        <begin position="410"/>
        <end position="433"/>
    </location>
</feature>
<reference evidence="4" key="1">
    <citation type="submission" date="2022-12" db="EMBL/GenBank/DDBJ databases">
        <authorList>
            <person name="Brejova B."/>
        </authorList>
    </citation>
    <scope>NUCLEOTIDE SEQUENCE</scope>
</reference>
<dbReference type="AlphaFoldDB" id="A0A9W4TUC5"/>
<keyword evidence="1" id="KW-0479">Metal-binding</keyword>
<feature type="compositionally biased region" description="Low complexity" evidence="2">
    <location>
        <begin position="487"/>
        <end position="500"/>
    </location>
</feature>
<feature type="compositionally biased region" description="Acidic residues" evidence="2">
    <location>
        <begin position="346"/>
        <end position="359"/>
    </location>
</feature>
<evidence type="ECO:0000313" key="4">
    <source>
        <dbReference type="EMBL" id="CAI5756775.1"/>
    </source>
</evidence>
<feature type="compositionally biased region" description="Basic and acidic residues" evidence="2">
    <location>
        <begin position="323"/>
        <end position="338"/>
    </location>
</feature>
<dbReference type="PROSITE" id="PS50157">
    <property type="entry name" value="ZINC_FINGER_C2H2_2"/>
    <property type="match status" value="1"/>
</dbReference>
<feature type="region of interest" description="Disordered" evidence="2">
    <location>
        <begin position="709"/>
        <end position="781"/>
    </location>
</feature>
<organism evidence="4 5">
    <name type="scientific">Candida verbasci</name>
    <dbReference type="NCBI Taxonomy" id="1227364"/>
    <lineage>
        <taxon>Eukaryota</taxon>
        <taxon>Fungi</taxon>
        <taxon>Dikarya</taxon>
        <taxon>Ascomycota</taxon>
        <taxon>Saccharomycotina</taxon>
        <taxon>Pichiomycetes</taxon>
        <taxon>Debaryomycetaceae</taxon>
        <taxon>Candida/Lodderomyces clade</taxon>
        <taxon>Candida</taxon>
    </lineage>
</organism>
<keyword evidence="5" id="KW-1185">Reference proteome</keyword>
<name>A0A9W4TUC5_9ASCO</name>